<gene>
    <name evidence="2" type="ORF">GCM10023331_11060</name>
</gene>
<dbReference type="PANTHER" id="PTHR39434">
    <property type="match status" value="1"/>
</dbReference>
<dbReference type="Pfam" id="PF00903">
    <property type="entry name" value="Glyoxalase"/>
    <property type="match status" value="1"/>
</dbReference>
<accession>A0ABP9D5V2</accession>
<evidence type="ECO:0000313" key="3">
    <source>
        <dbReference type="Proteomes" id="UP001500298"/>
    </source>
</evidence>
<protein>
    <submittedName>
        <fullName evidence="2">VOC family protein</fullName>
    </submittedName>
</protein>
<dbReference type="RefSeq" id="WP_345369907.1">
    <property type="nucleotide sequence ID" value="NZ_BAABJX010000020.1"/>
</dbReference>
<organism evidence="2 3">
    <name type="scientific">Algivirga pacifica</name>
    <dbReference type="NCBI Taxonomy" id="1162670"/>
    <lineage>
        <taxon>Bacteria</taxon>
        <taxon>Pseudomonadati</taxon>
        <taxon>Bacteroidota</taxon>
        <taxon>Cytophagia</taxon>
        <taxon>Cytophagales</taxon>
        <taxon>Flammeovirgaceae</taxon>
        <taxon>Algivirga</taxon>
    </lineage>
</organism>
<dbReference type="SUPFAM" id="SSF54593">
    <property type="entry name" value="Glyoxalase/Bleomycin resistance protein/Dihydroxybiphenyl dioxygenase"/>
    <property type="match status" value="1"/>
</dbReference>
<dbReference type="Gene3D" id="3.10.180.10">
    <property type="entry name" value="2,3-Dihydroxybiphenyl 1,2-Dioxygenase, domain 1"/>
    <property type="match status" value="1"/>
</dbReference>
<evidence type="ECO:0000313" key="2">
    <source>
        <dbReference type="EMBL" id="GAA4827947.1"/>
    </source>
</evidence>
<sequence>MGKQQINPFHLAFKVKDLESTRAFYIDILGCQEGRSTDTWVDFDFFGHQLSAHISAYIPDLDYCGVVAGIKVPIPHFGCILSMEEFETIQKQLEKHDIPFVVAPYIRYEGEPGEQRTMFVLDYSGNPIEFKAFKNMEEVFAS</sequence>
<keyword evidence="3" id="KW-1185">Reference proteome</keyword>
<reference evidence="3" key="1">
    <citation type="journal article" date="2019" name="Int. J. Syst. Evol. Microbiol.">
        <title>The Global Catalogue of Microorganisms (GCM) 10K type strain sequencing project: providing services to taxonomists for standard genome sequencing and annotation.</title>
        <authorList>
            <consortium name="The Broad Institute Genomics Platform"/>
            <consortium name="The Broad Institute Genome Sequencing Center for Infectious Disease"/>
            <person name="Wu L."/>
            <person name="Ma J."/>
        </authorList>
    </citation>
    <scope>NUCLEOTIDE SEQUENCE [LARGE SCALE GENOMIC DNA]</scope>
    <source>
        <strain evidence="3">JCM 18326</strain>
    </source>
</reference>
<dbReference type="InterPro" id="IPR037523">
    <property type="entry name" value="VOC_core"/>
</dbReference>
<comment type="caution">
    <text evidence="2">The sequence shown here is derived from an EMBL/GenBank/DDBJ whole genome shotgun (WGS) entry which is preliminary data.</text>
</comment>
<dbReference type="InterPro" id="IPR004360">
    <property type="entry name" value="Glyas_Fos-R_dOase_dom"/>
</dbReference>
<name>A0ABP9D5V2_9BACT</name>
<dbReference type="EMBL" id="BAABJX010000020">
    <property type="protein sequence ID" value="GAA4827947.1"/>
    <property type="molecule type" value="Genomic_DNA"/>
</dbReference>
<dbReference type="PANTHER" id="PTHR39434:SF1">
    <property type="entry name" value="VOC DOMAIN-CONTAINING PROTEIN"/>
    <property type="match status" value="1"/>
</dbReference>
<evidence type="ECO:0000259" key="1">
    <source>
        <dbReference type="PROSITE" id="PS51819"/>
    </source>
</evidence>
<feature type="domain" description="VOC" evidence="1">
    <location>
        <begin position="7"/>
        <end position="133"/>
    </location>
</feature>
<dbReference type="InterPro" id="IPR029068">
    <property type="entry name" value="Glyas_Bleomycin-R_OHBP_Dase"/>
</dbReference>
<proteinExistence type="predicted"/>
<dbReference type="Proteomes" id="UP001500298">
    <property type="component" value="Unassembled WGS sequence"/>
</dbReference>
<dbReference type="PROSITE" id="PS51819">
    <property type="entry name" value="VOC"/>
    <property type="match status" value="1"/>
</dbReference>